<evidence type="ECO:0000256" key="2">
    <source>
        <dbReference type="ARBA" id="ARBA00023125"/>
    </source>
</evidence>
<dbReference type="AlphaFoldDB" id="A0A0W1B120"/>
<dbReference type="InterPro" id="IPR036388">
    <property type="entry name" value="WH-like_DNA-bd_sf"/>
</dbReference>
<evidence type="ECO:0000256" key="3">
    <source>
        <dbReference type="ARBA" id="ARBA00023163"/>
    </source>
</evidence>
<organism evidence="5 6">
    <name type="scientific">Paenibacillus etheri</name>
    <dbReference type="NCBI Taxonomy" id="1306852"/>
    <lineage>
        <taxon>Bacteria</taxon>
        <taxon>Bacillati</taxon>
        <taxon>Bacillota</taxon>
        <taxon>Bacilli</taxon>
        <taxon>Bacillales</taxon>
        <taxon>Paenibacillaceae</taxon>
        <taxon>Paenibacillus</taxon>
    </lineage>
</organism>
<evidence type="ECO:0000256" key="1">
    <source>
        <dbReference type="ARBA" id="ARBA00023015"/>
    </source>
</evidence>
<dbReference type="PRINTS" id="PR00035">
    <property type="entry name" value="HTHGNTR"/>
</dbReference>
<feature type="domain" description="HTH gntR-type" evidence="4">
    <location>
        <begin position="12"/>
        <end position="67"/>
    </location>
</feature>
<protein>
    <recommendedName>
        <fullName evidence="4">HTH gntR-type domain-containing protein</fullName>
    </recommendedName>
</protein>
<dbReference type="SUPFAM" id="SSF46785">
    <property type="entry name" value="Winged helix' DNA-binding domain"/>
    <property type="match status" value="1"/>
</dbReference>
<dbReference type="EMBL" id="LCZJ02000018">
    <property type="protein sequence ID" value="KTD87276.1"/>
    <property type="molecule type" value="Genomic_DNA"/>
</dbReference>
<proteinExistence type="predicted"/>
<evidence type="ECO:0000313" key="5">
    <source>
        <dbReference type="EMBL" id="KTD87276.1"/>
    </source>
</evidence>
<comment type="caution">
    <text evidence="5">The sequence shown here is derived from an EMBL/GenBank/DDBJ whole genome shotgun (WGS) entry which is preliminary data.</text>
</comment>
<dbReference type="GO" id="GO:0003700">
    <property type="term" value="F:DNA-binding transcription factor activity"/>
    <property type="evidence" value="ECO:0007669"/>
    <property type="project" value="InterPro"/>
</dbReference>
<dbReference type="GO" id="GO:0003677">
    <property type="term" value="F:DNA binding"/>
    <property type="evidence" value="ECO:0007669"/>
    <property type="project" value="UniProtKB-KW"/>
</dbReference>
<keyword evidence="2" id="KW-0238">DNA-binding</keyword>
<reference evidence="5 6" key="1">
    <citation type="journal article" date="2015" name="Int. Biodeterior. Biodegradation">
        <title>Physiological and genetic screening methods for the isolation of methyl tert-butyl ether-degrading bacteria for bioremediation purposes.</title>
        <authorList>
            <person name="Guisado I.M."/>
            <person name="Purswani J."/>
            <person name="Gonzalez Lopez J."/>
            <person name="Pozo C."/>
        </authorList>
    </citation>
    <scope>NUCLEOTIDE SEQUENCE [LARGE SCALE GENOMIC DNA]</scope>
    <source>
        <strain evidence="5 6">SH7</strain>
    </source>
</reference>
<gene>
    <name evidence="5" type="ORF">UQ64_10630</name>
</gene>
<dbReference type="Pfam" id="PF00392">
    <property type="entry name" value="GntR"/>
    <property type="match status" value="1"/>
</dbReference>
<dbReference type="Gene3D" id="1.10.10.10">
    <property type="entry name" value="Winged helix-like DNA-binding domain superfamily/Winged helix DNA-binding domain"/>
    <property type="match status" value="1"/>
</dbReference>
<keyword evidence="1" id="KW-0805">Transcription regulation</keyword>
<name>A0A0W1B120_9BACL</name>
<dbReference type="PROSITE" id="PS50949">
    <property type="entry name" value="HTH_GNTR"/>
    <property type="match status" value="1"/>
</dbReference>
<keyword evidence="6" id="KW-1185">Reference proteome</keyword>
<dbReference type="OrthoDB" id="457376at2"/>
<dbReference type="InterPro" id="IPR036390">
    <property type="entry name" value="WH_DNA-bd_sf"/>
</dbReference>
<dbReference type="InterPro" id="IPR000524">
    <property type="entry name" value="Tscrpt_reg_HTH_GntR"/>
</dbReference>
<sequence length="67" mass="7776">MDNQDQQKERKPLLYIQTANHVMEEIRKRKLQSHDLVLSEGEIAKLYGVSRMTAKLALQILEKKGIV</sequence>
<evidence type="ECO:0000259" key="4">
    <source>
        <dbReference type="PROSITE" id="PS50949"/>
    </source>
</evidence>
<dbReference type="RefSeq" id="WP_060622801.1">
    <property type="nucleotide sequence ID" value="NZ_LCZJ02000018.1"/>
</dbReference>
<evidence type="ECO:0000313" key="6">
    <source>
        <dbReference type="Proteomes" id="UP000054709"/>
    </source>
</evidence>
<keyword evidence="3" id="KW-0804">Transcription</keyword>
<dbReference type="Proteomes" id="UP000054709">
    <property type="component" value="Unassembled WGS sequence"/>
</dbReference>
<accession>A0A0W1B120</accession>